<keyword evidence="3" id="KW-1185">Reference proteome</keyword>
<organism evidence="3 4">
    <name type="scientific">Erinaceus europaeus</name>
    <name type="common">Western European hedgehog</name>
    <dbReference type="NCBI Taxonomy" id="9365"/>
    <lineage>
        <taxon>Eukaryota</taxon>
        <taxon>Metazoa</taxon>
        <taxon>Chordata</taxon>
        <taxon>Craniata</taxon>
        <taxon>Vertebrata</taxon>
        <taxon>Euteleostomi</taxon>
        <taxon>Mammalia</taxon>
        <taxon>Eutheria</taxon>
        <taxon>Laurasiatheria</taxon>
        <taxon>Eulipotyphla</taxon>
        <taxon>Erinaceidae</taxon>
        <taxon>Erinaceinae</taxon>
        <taxon>Erinaceus</taxon>
    </lineage>
</organism>
<dbReference type="Gene3D" id="1.10.10.1210">
    <property type="entry name" value="MAGE homology domain, winged helix WH2 motif"/>
    <property type="match status" value="1"/>
</dbReference>
<protein>
    <submittedName>
        <fullName evidence="4 5">Melanoma-associated antigen 10-like</fullName>
    </submittedName>
</protein>
<feature type="region of interest" description="Disordered" evidence="1">
    <location>
        <begin position="79"/>
        <end position="98"/>
    </location>
</feature>
<evidence type="ECO:0000313" key="6">
    <source>
        <dbReference type="RefSeq" id="XP_060039538.1"/>
    </source>
</evidence>
<dbReference type="RefSeq" id="XP_060039340.1">
    <property type="nucleotide sequence ID" value="XM_060183357.1"/>
</dbReference>
<dbReference type="InterPro" id="IPR037445">
    <property type="entry name" value="MAGE"/>
</dbReference>
<name>A0ABM3WRZ0_ERIEU</name>
<evidence type="ECO:0000256" key="1">
    <source>
        <dbReference type="SAM" id="MobiDB-lite"/>
    </source>
</evidence>
<dbReference type="SMART" id="SM01373">
    <property type="entry name" value="MAGE"/>
    <property type="match status" value="1"/>
</dbReference>
<dbReference type="RefSeq" id="XP_060039538.1">
    <property type="nucleotide sequence ID" value="XM_060183555.1"/>
</dbReference>
<dbReference type="Proteomes" id="UP001652624">
    <property type="component" value="Chromosome X"/>
</dbReference>
<evidence type="ECO:0000313" key="5">
    <source>
        <dbReference type="RefSeq" id="XP_060039537.1"/>
    </source>
</evidence>
<dbReference type="Gene3D" id="1.10.10.1200">
    <property type="entry name" value="MAGE homology domain, winged helix WH1 motif"/>
    <property type="match status" value="1"/>
</dbReference>
<dbReference type="RefSeq" id="XP_060039537.1">
    <property type="nucleotide sequence ID" value="XM_060183554.1"/>
</dbReference>
<dbReference type="InterPro" id="IPR002190">
    <property type="entry name" value="MHD_dom"/>
</dbReference>
<reference evidence="4 5" key="1">
    <citation type="submission" date="2025-05" db="UniProtKB">
        <authorList>
            <consortium name="RefSeq"/>
        </authorList>
    </citation>
    <scope>IDENTIFICATION</scope>
</reference>
<feature type="domain" description="MAGE" evidence="2">
    <location>
        <begin position="140"/>
        <end position="338"/>
    </location>
</feature>
<dbReference type="PANTHER" id="PTHR11736:SF153">
    <property type="entry name" value="MELANOMA-ASSOCIATED ANTIGEN 10"/>
    <property type="match status" value="1"/>
</dbReference>
<accession>A0ABM3WRZ0</accession>
<feature type="region of interest" description="Disordered" evidence="1">
    <location>
        <begin position="22"/>
        <end position="53"/>
    </location>
</feature>
<dbReference type="Pfam" id="PF01454">
    <property type="entry name" value="MAGE"/>
    <property type="match status" value="1"/>
</dbReference>
<dbReference type="InterPro" id="IPR041898">
    <property type="entry name" value="MAGE_WH1"/>
</dbReference>
<evidence type="ECO:0000259" key="2">
    <source>
        <dbReference type="PROSITE" id="PS50838"/>
    </source>
</evidence>
<gene>
    <name evidence="4" type="primary">LOC103128382</name>
    <name evidence="5 6" type="synonym">LOC132532430</name>
</gene>
<dbReference type="InterPro" id="IPR041899">
    <property type="entry name" value="MAGE_WH2"/>
</dbReference>
<dbReference type="PROSITE" id="PS50838">
    <property type="entry name" value="MAGE"/>
    <property type="match status" value="1"/>
</dbReference>
<feature type="compositionally biased region" description="Low complexity" evidence="1">
    <location>
        <begin position="120"/>
        <end position="135"/>
    </location>
</feature>
<proteinExistence type="predicted"/>
<dbReference type="PANTHER" id="PTHR11736">
    <property type="entry name" value="MELANOMA-ASSOCIATED ANTIGEN MAGE ANTIGEN"/>
    <property type="match status" value="1"/>
</dbReference>
<sequence length="342" mass="37408">MFQLSQCVLCKLEEDFEMFREAQGPQGWQPPLDEHQEAEHLSSSSASSSLPQSVLVPEAPEYEAGGVPPDGMEESAMLVQGTEPSSGIPGEQGAGGVSLGAMEGAVSAQGAESSTRSLGEQGVAPPQEEAAAQAPLEEVPSRLVATVVAFLLQKYRSREPTTKAEILSRLFPGQQQLFPTVFAKACECMQVVFGIEVREADPQAQSYDLAIALGLSYDGMLGPEQSVPKTGLLLMVLGLILLHGDCAPEEAVWEALAMMGIYACGDHFLFGDPWELLTQEWVLEQYLVYQHVPGSWPAHYHFHWGPRAHHEVCKLRLLLWLKVSSTEPTSFLYPYQSYSEEE</sequence>
<feature type="compositionally biased region" description="Low complexity" evidence="1">
    <location>
        <begin position="41"/>
        <end position="53"/>
    </location>
</feature>
<evidence type="ECO:0000313" key="4">
    <source>
        <dbReference type="RefSeq" id="XP_060039340.1"/>
    </source>
</evidence>
<dbReference type="GeneID" id="103128382"/>
<evidence type="ECO:0000313" key="3">
    <source>
        <dbReference type="Proteomes" id="UP001652624"/>
    </source>
</evidence>
<feature type="region of interest" description="Disordered" evidence="1">
    <location>
        <begin position="104"/>
        <end position="135"/>
    </location>
</feature>